<reference evidence="3 4" key="1">
    <citation type="submission" date="2016-10" db="EMBL/GenBank/DDBJ databases">
        <authorList>
            <person name="de Groot N.N."/>
        </authorList>
    </citation>
    <scope>NUCLEOTIDE SEQUENCE [LARGE SCALE GENOMIC DNA]</scope>
    <source>
        <strain evidence="3 4">CCM7597</strain>
    </source>
</reference>
<organism evidence="3 4">
    <name type="scientific">Thalassobacillus cyri</name>
    <dbReference type="NCBI Taxonomy" id="571932"/>
    <lineage>
        <taxon>Bacteria</taxon>
        <taxon>Bacillati</taxon>
        <taxon>Bacillota</taxon>
        <taxon>Bacilli</taxon>
        <taxon>Bacillales</taxon>
        <taxon>Bacillaceae</taxon>
        <taxon>Thalassobacillus</taxon>
    </lineage>
</organism>
<comment type="similarity">
    <text evidence="1 2">Belongs to the UPF0178 family.</text>
</comment>
<evidence type="ECO:0000256" key="1">
    <source>
        <dbReference type="ARBA" id="ARBA00008522"/>
    </source>
</evidence>
<evidence type="ECO:0000313" key="3">
    <source>
        <dbReference type="EMBL" id="SEA96832.1"/>
    </source>
</evidence>
<proteinExistence type="inferred from homology"/>
<dbReference type="Proteomes" id="UP000198584">
    <property type="component" value="Unassembled WGS sequence"/>
</dbReference>
<dbReference type="STRING" id="571932.SAMN05421743_111122"/>
<dbReference type="InterPro" id="IPR003791">
    <property type="entry name" value="UPF0178"/>
</dbReference>
<dbReference type="PANTHER" id="PTHR35146">
    <property type="entry name" value="UPF0178 PROTEIN YAII"/>
    <property type="match status" value="1"/>
</dbReference>
<evidence type="ECO:0000256" key="2">
    <source>
        <dbReference type="HAMAP-Rule" id="MF_00489"/>
    </source>
</evidence>
<dbReference type="Pfam" id="PF02639">
    <property type="entry name" value="DUF188"/>
    <property type="match status" value="1"/>
</dbReference>
<keyword evidence="4" id="KW-1185">Reference proteome</keyword>
<dbReference type="HAMAP" id="MF_00489">
    <property type="entry name" value="UPF0178"/>
    <property type="match status" value="1"/>
</dbReference>
<accession>A0A1H4FK10</accession>
<evidence type="ECO:0000313" key="4">
    <source>
        <dbReference type="Proteomes" id="UP000198584"/>
    </source>
</evidence>
<dbReference type="EMBL" id="FNQR01000011">
    <property type="protein sequence ID" value="SEA96832.1"/>
    <property type="molecule type" value="Genomic_DNA"/>
</dbReference>
<gene>
    <name evidence="3" type="ORF">SAMN05421743_111122</name>
</gene>
<protein>
    <recommendedName>
        <fullName evidence="2">UPF0178 protein SAMN05421743_111122</fullName>
    </recommendedName>
</protein>
<name>A0A1H4FK10_9BACI</name>
<dbReference type="PANTHER" id="PTHR35146:SF1">
    <property type="entry name" value="UPF0178 PROTEIN YAII"/>
    <property type="match status" value="1"/>
</dbReference>
<sequence>MRATVESMIMLQNRPALYVDADSCPVKEEIDRVCLKHAIVPQYVATINHYSPNSEYGDWKIIDDADQAVDLFILNRVKRGDIVITQDLSFAVLLTSRGVYAITPRGKLIEEADADEIMLRKHLRQKTQKRGNRIKGPPPLLEQDRLNFQDKLDDFLSKHEGIL</sequence>
<dbReference type="AlphaFoldDB" id="A0A1H4FK10"/>